<gene>
    <name evidence="2" type="ORF">LOC62_06G008401</name>
</gene>
<dbReference type="EMBL" id="CP086719">
    <property type="protein sequence ID" value="WOO84890.1"/>
    <property type="molecule type" value="Genomic_DNA"/>
</dbReference>
<feature type="compositionally biased region" description="Low complexity" evidence="1">
    <location>
        <begin position="284"/>
        <end position="304"/>
    </location>
</feature>
<feature type="region of interest" description="Disordered" evidence="1">
    <location>
        <begin position="232"/>
        <end position="254"/>
    </location>
</feature>
<accession>A0AAF0YDP5</accession>
<dbReference type="Proteomes" id="UP000827549">
    <property type="component" value="Chromosome 6"/>
</dbReference>
<feature type="compositionally biased region" description="Low complexity" evidence="1">
    <location>
        <begin position="73"/>
        <end position="86"/>
    </location>
</feature>
<dbReference type="GeneID" id="87811567"/>
<reference evidence="2" key="1">
    <citation type="submission" date="2023-10" db="EMBL/GenBank/DDBJ databases">
        <authorList>
            <person name="Noh H."/>
        </authorList>
    </citation>
    <scope>NUCLEOTIDE SEQUENCE</scope>
    <source>
        <strain evidence="2">DUCC4014</strain>
    </source>
</reference>
<protein>
    <submittedName>
        <fullName evidence="2">Uncharacterized protein</fullName>
    </submittedName>
</protein>
<name>A0AAF0YDP5_9TREE</name>
<organism evidence="2 3">
    <name type="scientific">Vanrija pseudolonga</name>
    <dbReference type="NCBI Taxonomy" id="143232"/>
    <lineage>
        <taxon>Eukaryota</taxon>
        <taxon>Fungi</taxon>
        <taxon>Dikarya</taxon>
        <taxon>Basidiomycota</taxon>
        <taxon>Agaricomycotina</taxon>
        <taxon>Tremellomycetes</taxon>
        <taxon>Trichosporonales</taxon>
        <taxon>Trichosporonaceae</taxon>
        <taxon>Vanrija</taxon>
    </lineage>
</organism>
<evidence type="ECO:0000313" key="3">
    <source>
        <dbReference type="Proteomes" id="UP000827549"/>
    </source>
</evidence>
<dbReference type="AlphaFoldDB" id="A0AAF0YDP5"/>
<feature type="region of interest" description="Disordered" evidence="1">
    <location>
        <begin position="279"/>
        <end position="305"/>
    </location>
</feature>
<feature type="region of interest" description="Disordered" evidence="1">
    <location>
        <begin position="1"/>
        <end position="111"/>
    </location>
</feature>
<proteinExistence type="predicted"/>
<evidence type="ECO:0000313" key="2">
    <source>
        <dbReference type="EMBL" id="WOO84890.1"/>
    </source>
</evidence>
<keyword evidence="3" id="KW-1185">Reference proteome</keyword>
<sequence>MPSFTARGVQRSFSQSHAHGHSPHLQQQLGGAQVVRTPQDAMSSMGRINGNGAMPSYAQPSCQPSMRERDGYQPQQQQQQQAASQPGSRRPSISQPMPLANAHVAASPRTDKRYVLTDPGAGARPTVAGRVDVDAANNNHHEDRPRLTQPSPTFNAAPLAPPAFNALLLAHTSRPNTNADSTVLVTLKFSYSLNPEPVTQAVTVTFETLKPAGGLLIRFLENAIRPNSVGSLAGSGGSGSGVLDMTDGSSADESDFEFDEGMAEVLIENDIGETSPLRIGSLQRSKSVSSVTAPSPTTPSRVRSGYPPTAYPYSLPPIAQQPAMSLLPPLSAIPAVLAHARRPRSMTCPGPAVGMITELTVLLQRDAGAWHAIASRLCSGSWPSLEGKRRRVEDECRWAGMDPLLAELASIPSIAGPRGGYI</sequence>
<evidence type="ECO:0000256" key="1">
    <source>
        <dbReference type="SAM" id="MobiDB-lite"/>
    </source>
</evidence>
<dbReference type="RefSeq" id="XP_062630916.1">
    <property type="nucleotide sequence ID" value="XM_062774932.1"/>
</dbReference>